<gene>
    <name evidence="3" type="ORF">NCTC10717_00201</name>
</gene>
<dbReference type="GO" id="GO:0003677">
    <property type="term" value="F:DNA binding"/>
    <property type="evidence" value="ECO:0007669"/>
    <property type="project" value="UniProtKB-UniRule"/>
</dbReference>
<dbReference type="OrthoDB" id="9811597at2"/>
<evidence type="ECO:0000256" key="1">
    <source>
        <dbReference type="PROSITE-ProRule" id="PRU01076"/>
    </source>
</evidence>
<dbReference type="InterPro" id="IPR037914">
    <property type="entry name" value="SpoVT-AbrB_sf"/>
</dbReference>
<dbReference type="RefSeq" id="WP_115217521.1">
    <property type="nucleotide sequence ID" value="NZ_UHIA01000003.1"/>
</dbReference>
<keyword evidence="1" id="KW-0238">DNA-binding</keyword>
<feature type="domain" description="SpoVT-AbrB" evidence="2">
    <location>
        <begin position="2"/>
        <end position="48"/>
    </location>
</feature>
<dbReference type="EMBL" id="UHIA01000003">
    <property type="protein sequence ID" value="SUO91536.1"/>
    <property type="molecule type" value="Genomic_DNA"/>
</dbReference>
<reference evidence="3 4" key="1">
    <citation type="submission" date="2018-06" db="EMBL/GenBank/DDBJ databases">
        <authorList>
            <consortium name="Pathogen Informatics"/>
            <person name="Doyle S."/>
        </authorList>
    </citation>
    <scope>NUCLEOTIDE SEQUENCE [LARGE SCALE GENOMIC DNA]</scope>
    <source>
        <strain evidence="3 4">NCTC10717</strain>
    </source>
</reference>
<dbReference type="SUPFAM" id="SSF89447">
    <property type="entry name" value="AbrB/MazE/MraZ-like"/>
    <property type="match status" value="1"/>
</dbReference>
<dbReference type="InterPro" id="IPR007159">
    <property type="entry name" value="SpoVT-AbrB_dom"/>
</dbReference>
<dbReference type="PROSITE" id="PS51740">
    <property type="entry name" value="SPOVT_ABRB"/>
    <property type="match status" value="1"/>
</dbReference>
<organism evidence="3 4">
    <name type="scientific">Suttonella indologenes</name>
    <dbReference type="NCBI Taxonomy" id="13276"/>
    <lineage>
        <taxon>Bacteria</taxon>
        <taxon>Pseudomonadati</taxon>
        <taxon>Pseudomonadota</taxon>
        <taxon>Gammaproteobacteria</taxon>
        <taxon>Cardiobacteriales</taxon>
        <taxon>Cardiobacteriaceae</taxon>
        <taxon>Suttonella</taxon>
    </lineage>
</organism>
<evidence type="ECO:0000313" key="4">
    <source>
        <dbReference type="Proteomes" id="UP000254575"/>
    </source>
</evidence>
<evidence type="ECO:0000313" key="3">
    <source>
        <dbReference type="EMBL" id="SUO91536.1"/>
    </source>
</evidence>
<keyword evidence="4" id="KW-1185">Reference proteome</keyword>
<dbReference type="Proteomes" id="UP000254575">
    <property type="component" value="Unassembled WGS sequence"/>
</dbReference>
<dbReference type="SMART" id="SM00966">
    <property type="entry name" value="SpoVT_AbrB"/>
    <property type="match status" value="1"/>
</dbReference>
<accession>A0A380MKA2</accession>
<evidence type="ECO:0000259" key="2">
    <source>
        <dbReference type="PROSITE" id="PS51740"/>
    </source>
</evidence>
<name>A0A380MKA2_9GAMM</name>
<protein>
    <recommendedName>
        <fullName evidence="2">SpoVT-AbrB domain-containing protein</fullName>
    </recommendedName>
</protein>
<sequence length="93" mass="9921">MAVQLKLTSKGQITLKKEFLQHLGADAGTVLDVEKLADGAIKISAKRPKKNSSFAEFAGLFSNHSGKQFTIEELNDAIADAYAEAGVQGISNK</sequence>
<proteinExistence type="predicted"/>
<dbReference type="AlphaFoldDB" id="A0A380MKA2"/>